<name>A0A1F8CUK6_9BACT</name>
<dbReference type="Proteomes" id="UP000178999">
    <property type="component" value="Unassembled WGS sequence"/>
</dbReference>
<dbReference type="Pfam" id="PF11104">
    <property type="entry name" value="PilM_2"/>
    <property type="match status" value="1"/>
</dbReference>
<dbReference type="NCBIfam" id="TIGR01175">
    <property type="entry name" value="pilM"/>
    <property type="match status" value="1"/>
</dbReference>
<dbReference type="SUPFAM" id="SSF53067">
    <property type="entry name" value="Actin-like ATPase domain"/>
    <property type="match status" value="2"/>
</dbReference>
<dbReference type="PIRSF" id="PIRSF019169">
    <property type="entry name" value="PilM"/>
    <property type="match status" value="1"/>
</dbReference>
<dbReference type="Gene3D" id="3.30.1490.300">
    <property type="match status" value="1"/>
</dbReference>
<protein>
    <recommendedName>
        <fullName evidence="3">SHS2 domain-containing protein</fullName>
    </recommendedName>
</protein>
<evidence type="ECO:0000313" key="2">
    <source>
        <dbReference type="Proteomes" id="UP000178999"/>
    </source>
</evidence>
<dbReference type="InterPro" id="IPR005883">
    <property type="entry name" value="PilM"/>
</dbReference>
<dbReference type="Gene3D" id="3.30.420.40">
    <property type="match status" value="2"/>
</dbReference>
<evidence type="ECO:0008006" key="3">
    <source>
        <dbReference type="Google" id="ProtNLM"/>
    </source>
</evidence>
<dbReference type="CDD" id="cd24049">
    <property type="entry name" value="ASKHA_NBD_PilM"/>
    <property type="match status" value="1"/>
</dbReference>
<organism evidence="1 2">
    <name type="scientific">Candidatus Woesebacteria bacterium RIFOXYB1_FULL_38_16</name>
    <dbReference type="NCBI Taxonomy" id="1802538"/>
    <lineage>
        <taxon>Bacteria</taxon>
        <taxon>Candidatus Woeseibacteriota</taxon>
    </lineage>
</organism>
<accession>A0A1F8CUK6</accession>
<dbReference type="STRING" id="1802538.A2382_03055"/>
<sequence>MSLGLDIGSKTIKVVELNQEGKNFSLRAAGAVGFSGNGDISQIKDENELNTMAQIIKKLLSDAKISSKKVAISLPETQVYTRIMKFPPLNEQEIASAVKWEAEEYIPIPIKEAVIEHQIIERQDTANPPQVLVLLIAVHQELVEKYINLLGKAGLEVTGVETTLLSLVRSLAAGNSSGIIVDMGGRSTNIAIYKNSELFLARSISTAGDAFTRAVSQSFGISIDQAEQYKRTYGLSLDQLEGKVGNALMPIFKVVVEEIKKTIHYYQTEYKGEAPGSLVLTGGSSGLPGISTALTKTLGLEVIMANPFQKIKLDSDSAKNLANYAPLYSVAVGLAMREN</sequence>
<evidence type="ECO:0000313" key="1">
    <source>
        <dbReference type="EMBL" id="OGM79428.1"/>
    </source>
</evidence>
<comment type="caution">
    <text evidence="1">The sequence shown here is derived from an EMBL/GenBank/DDBJ whole genome shotgun (WGS) entry which is preliminary data.</text>
</comment>
<dbReference type="AlphaFoldDB" id="A0A1F8CUK6"/>
<dbReference type="PANTHER" id="PTHR32432:SF3">
    <property type="entry name" value="ETHANOLAMINE UTILIZATION PROTEIN EUTJ"/>
    <property type="match status" value="1"/>
</dbReference>
<proteinExistence type="predicted"/>
<gene>
    <name evidence="1" type="ORF">A2382_03055</name>
</gene>
<dbReference type="EMBL" id="MGHY01000016">
    <property type="protein sequence ID" value="OGM79428.1"/>
    <property type="molecule type" value="Genomic_DNA"/>
</dbReference>
<dbReference type="InterPro" id="IPR043129">
    <property type="entry name" value="ATPase_NBD"/>
</dbReference>
<dbReference type="InterPro" id="IPR050696">
    <property type="entry name" value="FtsA/MreB"/>
</dbReference>
<reference evidence="1 2" key="1">
    <citation type="journal article" date="2016" name="Nat. Commun.">
        <title>Thousands of microbial genomes shed light on interconnected biogeochemical processes in an aquifer system.</title>
        <authorList>
            <person name="Anantharaman K."/>
            <person name="Brown C.T."/>
            <person name="Hug L.A."/>
            <person name="Sharon I."/>
            <person name="Castelle C.J."/>
            <person name="Probst A.J."/>
            <person name="Thomas B.C."/>
            <person name="Singh A."/>
            <person name="Wilkins M.J."/>
            <person name="Karaoz U."/>
            <person name="Brodie E.L."/>
            <person name="Williams K.H."/>
            <person name="Hubbard S.S."/>
            <person name="Banfield J.F."/>
        </authorList>
    </citation>
    <scope>NUCLEOTIDE SEQUENCE [LARGE SCALE GENOMIC DNA]</scope>
</reference>
<dbReference type="PANTHER" id="PTHR32432">
    <property type="entry name" value="CELL DIVISION PROTEIN FTSA-RELATED"/>
    <property type="match status" value="1"/>
</dbReference>